<evidence type="ECO:0000259" key="11">
    <source>
        <dbReference type="PROSITE" id="PS50929"/>
    </source>
</evidence>
<evidence type="ECO:0000256" key="8">
    <source>
        <dbReference type="ARBA" id="ARBA00023136"/>
    </source>
</evidence>
<dbReference type="InterPro" id="IPR003593">
    <property type="entry name" value="AAA+_ATPase"/>
</dbReference>
<keyword evidence="3" id="KW-1003">Cell membrane</keyword>
<dbReference type="Gene3D" id="3.40.50.300">
    <property type="entry name" value="P-loop containing nucleotide triphosphate hydrolases"/>
    <property type="match status" value="1"/>
</dbReference>
<dbReference type="Gene3D" id="1.20.1560.10">
    <property type="entry name" value="ABC transporter type 1, transmembrane domain"/>
    <property type="match status" value="1"/>
</dbReference>
<dbReference type="GO" id="GO:0005886">
    <property type="term" value="C:plasma membrane"/>
    <property type="evidence" value="ECO:0007669"/>
    <property type="project" value="UniProtKB-SubCell"/>
</dbReference>
<dbReference type="SMART" id="SM00382">
    <property type="entry name" value="AAA"/>
    <property type="match status" value="1"/>
</dbReference>
<sequence>MGNLRQHYVGMVCAVVCGIFNHLFTIAVSALCAYMVSLALEQHLMQSWKPLFLSLGVLILLRVISYFAEMWFAHDVAFKVLADLRILLLEAVERVSPAILLNRRSGQLASTLMSDVELLEWFFAHSFGSVFVAGSVSVTLLIFLGWLHPILPIIMLAFLAVLVIIPFLMKKKADEQGANVRKELGDANSVTVEGLQGMKEILMLNNVEAYQDKNRRYMEKMYVSQYHYGRRLGTEGALLQLTVGLSSLCMLGVTAVLVFKGQLAFTYYPVVMMVAGLAFNPVLELCNTARNFGLIFAAASRVFQVIDAKPLVEDKGTPVDTSKLESSVTFEQVSFRYREELEPAVKDISFTVKPGQRVALVGHSGSGKSTCVSLLLRYWDPESGAIRIGQRDIRQMTMDNLRELISVVLQDVYLFNVSIKENIRLGRVDATDEEVEKAAKTAMAHEFIVELPEGYDTVAGERGLSLSGGQRQRIAIARAILKGSPILVLDEAVSSLDSENEAEIQRTIERAYSGFTTLIVAHRISTIMSADLLVVLDKGCIAGIGTHEELFNTNKIYRELVLPQICVKGTEG</sequence>
<dbReference type="EMBL" id="CP048649">
    <property type="protein sequence ID" value="QIB70657.1"/>
    <property type="molecule type" value="Genomic_DNA"/>
</dbReference>
<evidence type="ECO:0000313" key="13">
    <source>
        <dbReference type="Proteomes" id="UP000466848"/>
    </source>
</evidence>
<evidence type="ECO:0000256" key="7">
    <source>
        <dbReference type="ARBA" id="ARBA00022989"/>
    </source>
</evidence>
<dbReference type="PROSITE" id="PS00211">
    <property type="entry name" value="ABC_TRANSPORTER_1"/>
    <property type="match status" value="1"/>
</dbReference>
<keyword evidence="4 9" id="KW-0812">Transmembrane</keyword>
<gene>
    <name evidence="12" type="ORF">Ami103574_01545</name>
</gene>
<dbReference type="GO" id="GO:0005524">
    <property type="term" value="F:ATP binding"/>
    <property type="evidence" value="ECO:0007669"/>
    <property type="project" value="UniProtKB-KW"/>
</dbReference>
<accession>A0A858BYJ5</accession>
<feature type="transmembrane region" description="Helical" evidence="9">
    <location>
        <begin position="51"/>
        <end position="72"/>
    </location>
</feature>
<dbReference type="PROSITE" id="PS50929">
    <property type="entry name" value="ABC_TM1F"/>
    <property type="match status" value="1"/>
</dbReference>
<dbReference type="AlphaFoldDB" id="A0A858BYJ5"/>
<evidence type="ECO:0000313" key="12">
    <source>
        <dbReference type="EMBL" id="QIB70657.1"/>
    </source>
</evidence>
<dbReference type="GO" id="GO:0015421">
    <property type="term" value="F:ABC-type oligopeptide transporter activity"/>
    <property type="evidence" value="ECO:0007669"/>
    <property type="project" value="TreeGrafter"/>
</dbReference>
<dbReference type="SUPFAM" id="SSF52540">
    <property type="entry name" value="P-loop containing nucleoside triphosphate hydrolases"/>
    <property type="match status" value="1"/>
</dbReference>
<evidence type="ECO:0000256" key="9">
    <source>
        <dbReference type="SAM" id="Phobius"/>
    </source>
</evidence>
<dbReference type="InterPro" id="IPR027417">
    <property type="entry name" value="P-loop_NTPase"/>
</dbReference>
<reference evidence="12 13" key="1">
    <citation type="submission" date="2020-02" db="EMBL/GenBank/DDBJ databases">
        <authorList>
            <person name="Kim Y.B."/>
            <person name="Roh S.W."/>
        </authorList>
    </citation>
    <scope>NUCLEOTIDE SEQUENCE [LARGE SCALE GENOMIC DNA]</scope>
    <source>
        <strain evidence="12 13">DSM 103574</strain>
    </source>
</reference>
<dbReference type="PANTHER" id="PTHR43394">
    <property type="entry name" value="ATP-DEPENDENT PERMEASE MDL1, MITOCHONDRIAL"/>
    <property type="match status" value="1"/>
</dbReference>
<evidence type="ECO:0000256" key="3">
    <source>
        <dbReference type="ARBA" id="ARBA00022475"/>
    </source>
</evidence>
<dbReference type="InterPro" id="IPR003439">
    <property type="entry name" value="ABC_transporter-like_ATP-bd"/>
</dbReference>
<dbReference type="InterPro" id="IPR036640">
    <property type="entry name" value="ABC1_TM_sf"/>
</dbReference>
<evidence type="ECO:0000256" key="5">
    <source>
        <dbReference type="ARBA" id="ARBA00022741"/>
    </source>
</evidence>
<feature type="domain" description="ABC transmembrane type-1" evidence="11">
    <location>
        <begin position="14"/>
        <end position="294"/>
    </location>
</feature>
<evidence type="ECO:0000256" key="2">
    <source>
        <dbReference type="ARBA" id="ARBA00022448"/>
    </source>
</evidence>
<comment type="subcellular location">
    <subcellularLocation>
        <location evidence="1">Cell membrane</location>
        <topology evidence="1">Multi-pass membrane protein</topology>
    </subcellularLocation>
</comment>
<keyword evidence="7 9" id="KW-1133">Transmembrane helix</keyword>
<dbReference type="Proteomes" id="UP000466848">
    <property type="component" value="Chromosome"/>
</dbReference>
<feature type="transmembrane region" description="Helical" evidence="9">
    <location>
        <begin position="122"/>
        <end position="144"/>
    </location>
</feature>
<dbReference type="Pfam" id="PF00005">
    <property type="entry name" value="ABC_tran"/>
    <property type="match status" value="1"/>
</dbReference>
<evidence type="ECO:0000256" key="1">
    <source>
        <dbReference type="ARBA" id="ARBA00004651"/>
    </source>
</evidence>
<feature type="transmembrane region" description="Helical" evidence="9">
    <location>
        <begin position="150"/>
        <end position="169"/>
    </location>
</feature>
<dbReference type="PROSITE" id="PS50893">
    <property type="entry name" value="ABC_TRANSPORTER_2"/>
    <property type="match status" value="1"/>
</dbReference>
<dbReference type="KEGG" id="abut:Ami103574_01545"/>
<evidence type="ECO:0000259" key="10">
    <source>
        <dbReference type="PROSITE" id="PS50893"/>
    </source>
</evidence>
<organism evidence="12 13">
    <name type="scientific">Aminipila butyrica</name>
    <dbReference type="NCBI Taxonomy" id="433296"/>
    <lineage>
        <taxon>Bacteria</taxon>
        <taxon>Bacillati</taxon>
        <taxon>Bacillota</taxon>
        <taxon>Clostridia</taxon>
        <taxon>Peptostreptococcales</taxon>
        <taxon>Anaerovoracaceae</taxon>
        <taxon>Aminipila</taxon>
    </lineage>
</organism>
<keyword evidence="13" id="KW-1185">Reference proteome</keyword>
<feature type="domain" description="ABC transporter" evidence="10">
    <location>
        <begin position="328"/>
        <end position="563"/>
    </location>
</feature>
<feature type="transmembrane region" description="Helical" evidence="9">
    <location>
        <begin position="237"/>
        <end position="259"/>
    </location>
</feature>
<feature type="transmembrane region" description="Helical" evidence="9">
    <location>
        <begin position="265"/>
        <end position="283"/>
    </location>
</feature>
<proteinExistence type="predicted"/>
<evidence type="ECO:0000256" key="6">
    <source>
        <dbReference type="ARBA" id="ARBA00022840"/>
    </source>
</evidence>
<dbReference type="InterPro" id="IPR039421">
    <property type="entry name" value="Type_1_exporter"/>
</dbReference>
<protein>
    <submittedName>
        <fullName evidence="12">ABC transporter ATP-binding protein</fullName>
    </submittedName>
</protein>
<dbReference type="PANTHER" id="PTHR43394:SF1">
    <property type="entry name" value="ATP-BINDING CASSETTE SUB-FAMILY B MEMBER 10, MITOCHONDRIAL"/>
    <property type="match status" value="1"/>
</dbReference>
<keyword evidence="8 9" id="KW-0472">Membrane</keyword>
<feature type="transmembrane region" description="Helical" evidence="9">
    <location>
        <begin position="6"/>
        <end position="39"/>
    </location>
</feature>
<keyword evidence="2" id="KW-0813">Transport</keyword>
<keyword evidence="5" id="KW-0547">Nucleotide-binding</keyword>
<evidence type="ECO:0000256" key="4">
    <source>
        <dbReference type="ARBA" id="ARBA00022692"/>
    </source>
</evidence>
<dbReference type="GO" id="GO:0016887">
    <property type="term" value="F:ATP hydrolysis activity"/>
    <property type="evidence" value="ECO:0007669"/>
    <property type="project" value="InterPro"/>
</dbReference>
<dbReference type="InterPro" id="IPR011527">
    <property type="entry name" value="ABC1_TM_dom"/>
</dbReference>
<keyword evidence="6 12" id="KW-0067">ATP-binding</keyword>
<dbReference type="Pfam" id="PF00664">
    <property type="entry name" value="ABC_membrane"/>
    <property type="match status" value="1"/>
</dbReference>
<dbReference type="SUPFAM" id="SSF90123">
    <property type="entry name" value="ABC transporter transmembrane region"/>
    <property type="match status" value="1"/>
</dbReference>
<dbReference type="FunFam" id="3.40.50.300:FF:000221">
    <property type="entry name" value="Multidrug ABC transporter ATP-binding protein"/>
    <property type="match status" value="1"/>
</dbReference>
<dbReference type="InterPro" id="IPR017871">
    <property type="entry name" value="ABC_transporter-like_CS"/>
</dbReference>
<name>A0A858BYJ5_9FIRM</name>